<reference evidence="1 2" key="1">
    <citation type="submission" date="2023-01" db="EMBL/GenBank/DDBJ databases">
        <authorList>
            <person name="Whitehead M."/>
        </authorList>
    </citation>
    <scope>NUCLEOTIDE SEQUENCE [LARGE SCALE GENOMIC DNA]</scope>
</reference>
<name>A0AAV0XWI3_9HEMI</name>
<dbReference type="Proteomes" id="UP001160148">
    <property type="component" value="Unassembled WGS sequence"/>
</dbReference>
<dbReference type="AlphaFoldDB" id="A0AAV0XWI3"/>
<gene>
    <name evidence="1" type="ORF">MEUPH1_LOCUS26057</name>
</gene>
<evidence type="ECO:0000313" key="2">
    <source>
        <dbReference type="Proteomes" id="UP001160148"/>
    </source>
</evidence>
<proteinExistence type="predicted"/>
<keyword evidence="2" id="KW-1185">Reference proteome</keyword>
<evidence type="ECO:0000313" key="1">
    <source>
        <dbReference type="EMBL" id="CAI6372138.1"/>
    </source>
</evidence>
<dbReference type="EMBL" id="CARXXK010001019">
    <property type="protein sequence ID" value="CAI6372138.1"/>
    <property type="molecule type" value="Genomic_DNA"/>
</dbReference>
<accession>A0AAV0XWI3</accession>
<comment type="caution">
    <text evidence="1">The sequence shown here is derived from an EMBL/GenBank/DDBJ whole genome shotgun (WGS) entry which is preliminary data.</text>
</comment>
<organism evidence="1 2">
    <name type="scientific">Macrosiphum euphorbiae</name>
    <name type="common">potato aphid</name>
    <dbReference type="NCBI Taxonomy" id="13131"/>
    <lineage>
        <taxon>Eukaryota</taxon>
        <taxon>Metazoa</taxon>
        <taxon>Ecdysozoa</taxon>
        <taxon>Arthropoda</taxon>
        <taxon>Hexapoda</taxon>
        <taxon>Insecta</taxon>
        <taxon>Pterygota</taxon>
        <taxon>Neoptera</taxon>
        <taxon>Paraneoptera</taxon>
        <taxon>Hemiptera</taxon>
        <taxon>Sternorrhyncha</taxon>
        <taxon>Aphidomorpha</taxon>
        <taxon>Aphidoidea</taxon>
        <taxon>Aphididae</taxon>
        <taxon>Macrosiphini</taxon>
        <taxon>Macrosiphum</taxon>
    </lineage>
</organism>
<sequence>MDPNDGYTYNNNGSRNGITYFKCIKARTYFCNGSIKRLENGTFVTVKSHRGHGRELGINNQGLIFNFRSVLTQRAATENIPLISIYDEEARRHVVAAGLYPWSTAESIMRFTRRSTMPYCQIHYPSWPHCLKMNNSIDLNVVMLHSLEVVTEIHADATFKVVPVNMGYHC</sequence>
<protein>
    <submittedName>
        <fullName evidence="1">Uncharacterized protein</fullName>
    </submittedName>
</protein>